<evidence type="ECO:0000313" key="3">
    <source>
        <dbReference type="Proteomes" id="UP000824782"/>
    </source>
</evidence>
<proteinExistence type="predicted"/>
<comment type="caution">
    <text evidence="2">The sequence shown here is derived from an EMBL/GenBank/DDBJ whole genome shotgun (WGS) entry which is preliminary data.</text>
</comment>
<dbReference type="AlphaFoldDB" id="A0AAV6YK50"/>
<evidence type="ECO:0000313" key="2">
    <source>
        <dbReference type="EMBL" id="KAG8535649.1"/>
    </source>
</evidence>
<feature type="compositionally biased region" description="Basic residues" evidence="1">
    <location>
        <begin position="134"/>
        <end position="157"/>
    </location>
</feature>
<sequence>MSPCPGLRGGGAAHEEVSGGLAGGRAQAFLLLLVVLPGAAAGALGRRLPAGGVRLLEGRVLARAVAVLLLAVAAGEHELLADVRVTHGVRSCGSPSSPGGADHDTRSGAAGVDPGVIRACAEVTPGSHSGATVSHRRRRTGRAGGRAHARDVRRRGSGRPMPEREPLTALGGAGGDQWPQSTGFKMSPAAAA</sequence>
<dbReference type="Proteomes" id="UP000824782">
    <property type="component" value="Unassembled WGS sequence"/>
</dbReference>
<dbReference type="EMBL" id="WNYA01061171">
    <property type="protein sequence ID" value="KAG8535649.1"/>
    <property type="molecule type" value="Genomic_DNA"/>
</dbReference>
<feature type="region of interest" description="Disordered" evidence="1">
    <location>
        <begin position="125"/>
        <end position="192"/>
    </location>
</feature>
<reference evidence="2" key="1">
    <citation type="thesis" date="2020" institute="ProQuest LLC" country="789 East Eisenhower Parkway, Ann Arbor, MI, USA">
        <title>Comparative Genomics and Chromosome Evolution.</title>
        <authorList>
            <person name="Mudd A.B."/>
        </authorList>
    </citation>
    <scope>NUCLEOTIDE SEQUENCE</scope>
    <source>
        <strain evidence="2">237g6f4</strain>
        <tissue evidence="2">Blood</tissue>
    </source>
</reference>
<feature type="region of interest" description="Disordered" evidence="1">
    <location>
        <begin position="91"/>
        <end position="110"/>
    </location>
</feature>
<keyword evidence="3" id="KW-1185">Reference proteome</keyword>
<gene>
    <name evidence="2" type="ORF">GDO81_028075</name>
</gene>
<protein>
    <submittedName>
        <fullName evidence="2">Uncharacterized protein</fullName>
    </submittedName>
</protein>
<organism evidence="2 3">
    <name type="scientific">Engystomops pustulosus</name>
    <name type="common">Tungara frog</name>
    <name type="synonym">Physalaemus pustulosus</name>
    <dbReference type="NCBI Taxonomy" id="76066"/>
    <lineage>
        <taxon>Eukaryota</taxon>
        <taxon>Metazoa</taxon>
        <taxon>Chordata</taxon>
        <taxon>Craniata</taxon>
        <taxon>Vertebrata</taxon>
        <taxon>Euteleostomi</taxon>
        <taxon>Amphibia</taxon>
        <taxon>Batrachia</taxon>
        <taxon>Anura</taxon>
        <taxon>Neobatrachia</taxon>
        <taxon>Hyloidea</taxon>
        <taxon>Leptodactylidae</taxon>
        <taxon>Leiuperinae</taxon>
        <taxon>Engystomops</taxon>
    </lineage>
</organism>
<evidence type="ECO:0000256" key="1">
    <source>
        <dbReference type="SAM" id="MobiDB-lite"/>
    </source>
</evidence>
<accession>A0AAV6YK50</accession>
<name>A0AAV6YK50_ENGPU</name>